<proteinExistence type="predicted"/>
<dbReference type="Proteomes" id="UP000016511">
    <property type="component" value="Unassembled WGS sequence"/>
</dbReference>
<accession>U1Y1R2</accession>
<evidence type="ECO:0000313" key="2">
    <source>
        <dbReference type="Proteomes" id="UP000016511"/>
    </source>
</evidence>
<organism evidence="1 2">
    <name type="scientific">Aneurinibacillus aneurinilyticus ATCC 12856</name>
    <dbReference type="NCBI Taxonomy" id="649747"/>
    <lineage>
        <taxon>Bacteria</taxon>
        <taxon>Bacillati</taxon>
        <taxon>Bacillota</taxon>
        <taxon>Bacilli</taxon>
        <taxon>Bacillales</taxon>
        <taxon>Paenibacillaceae</taxon>
        <taxon>Aneurinibacillus group</taxon>
        <taxon>Aneurinibacillus</taxon>
    </lineage>
</organism>
<name>U1Y1R2_ANEAE</name>
<dbReference type="AlphaFoldDB" id="U1Y1R2"/>
<dbReference type="HOGENOM" id="CLU_2679651_0_0_9"/>
<protein>
    <submittedName>
        <fullName evidence="1">Uncharacterized protein</fullName>
    </submittedName>
</protein>
<dbReference type="STRING" id="649747.HMPREF0083_05908"/>
<dbReference type="PATRIC" id="fig|649747.3.peg.5290"/>
<reference evidence="1 2" key="1">
    <citation type="submission" date="2013-08" db="EMBL/GenBank/DDBJ databases">
        <authorList>
            <person name="Weinstock G."/>
            <person name="Sodergren E."/>
            <person name="Wylie T."/>
            <person name="Fulton L."/>
            <person name="Fulton R."/>
            <person name="Fronick C."/>
            <person name="O'Laughlin M."/>
            <person name="Godfrey J."/>
            <person name="Miner T."/>
            <person name="Herter B."/>
            <person name="Appelbaum E."/>
            <person name="Cordes M."/>
            <person name="Lek S."/>
            <person name="Wollam A."/>
            <person name="Pepin K.H."/>
            <person name="Palsikar V.B."/>
            <person name="Mitreva M."/>
            <person name="Wilson R.K."/>
        </authorList>
    </citation>
    <scope>NUCLEOTIDE SEQUENCE [LARGE SCALE GENOMIC DNA]</scope>
    <source>
        <strain evidence="1 2">ATCC 12856</strain>
    </source>
</reference>
<gene>
    <name evidence="1" type="ORF">HMPREF0083_05908</name>
</gene>
<dbReference type="EMBL" id="AWSJ01000372">
    <property type="protein sequence ID" value="ERI04881.1"/>
    <property type="molecule type" value="Genomic_DNA"/>
</dbReference>
<comment type="caution">
    <text evidence="1">The sequence shown here is derived from an EMBL/GenBank/DDBJ whole genome shotgun (WGS) entry which is preliminary data.</text>
</comment>
<evidence type="ECO:0000313" key="1">
    <source>
        <dbReference type="EMBL" id="ERI04881.1"/>
    </source>
</evidence>
<sequence>MCVFGLLAYALDSRDKFKELRNNGIVYREQKPILVEENNGVYKVKNMVSAQYVMGGFTFIMMRDLKKARKVCKQ</sequence>
<keyword evidence="2" id="KW-1185">Reference proteome</keyword>